<reference evidence="1" key="1">
    <citation type="submission" date="2020-03" db="EMBL/GenBank/DDBJ databases">
        <title>Transcriptomic Profiling of the Digestive Tract of the Rat Flea, Xenopsylla cheopis, Following Blood Feeding and Infection with Yersinia pestis.</title>
        <authorList>
            <person name="Bland D.M."/>
            <person name="Martens C.A."/>
            <person name="Virtaneva K."/>
            <person name="Kanakabandi K."/>
            <person name="Long D."/>
            <person name="Rosenke R."/>
            <person name="Saturday G.A."/>
            <person name="Hoyt F.H."/>
            <person name="Bruno D.P."/>
            <person name="Ribeiro J.M.C."/>
            <person name="Hinnebusch J."/>
        </authorList>
    </citation>
    <scope>NUCLEOTIDE SEQUENCE</scope>
</reference>
<sequence>MPAPITAGLIPGSLSIPAAAATAPPQTSMPMTSLAHTYSAAPPVMSFAPPTSTITSIPPPNHNSQKLIPPPAISLSWENPTLYAQQQAQMIAQQSLLARQNAQNEQILFAHLAHMNVAAVMAQQNGVAAASPSAPGILGLQPNSANLGLLPTAMPAYGHMIPQAGAFAANPYVLVPQRFPLIRHPGLAQVAAPISAQTPVAPLKRSYDQAFTGDLATHGLHKRPYAALPQAPSTLAYTQFYPNV</sequence>
<name>A0A6M2DXZ1_XENCH</name>
<dbReference type="AlphaFoldDB" id="A0A6M2DXZ1"/>
<evidence type="ECO:0000313" key="1">
    <source>
        <dbReference type="EMBL" id="NOV50894.1"/>
    </source>
</evidence>
<protein>
    <submittedName>
        <fullName evidence="1">Putative product</fullName>
    </submittedName>
</protein>
<organism evidence="1">
    <name type="scientific">Xenopsylla cheopis</name>
    <name type="common">Oriental rat flea</name>
    <name type="synonym">Pulex cheopis</name>
    <dbReference type="NCBI Taxonomy" id="163159"/>
    <lineage>
        <taxon>Eukaryota</taxon>
        <taxon>Metazoa</taxon>
        <taxon>Ecdysozoa</taxon>
        <taxon>Arthropoda</taxon>
        <taxon>Hexapoda</taxon>
        <taxon>Insecta</taxon>
        <taxon>Pterygota</taxon>
        <taxon>Neoptera</taxon>
        <taxon>Endopterygota</taxon>
        <taxon>Siphonaptera</taxon>
        <taxon>Pulicidae</taxon>
        <taxon>Xenopsyllinae</taxon>
        <taxon>Xenopsylla</taxon>
    </lineage>
</organism>
<dbReference type="EMBL" id="GIIL01007168">
    <property type="protein sequence ID" value="NOV50894.1"/>
    <property type="molecule type" value="Transcribed_RNA"/>
</dbReference>
<proteinExistence type="predicted"/>
<accession>A0A6M2DXZ1</accession>